<keyword evidence="7 9" id="KW-0811">Translocation</keyword>
<feature type="compositionally biased region" description="Low complexity" evidence="10">
    <location>
        <begin position="133"/>
        <end position="147"/>
    </location>
</feature>
<dbReference type="PRINTS" id="PR01506">
    <property type="entry name" value="TATBPROTEIN"/>
</dbReference>
<evidence type="ECO:0000256" key="6">
    <source>
        <dbReference type="ARBA" id="ARBA00022989"/>
    </source>
</evidence>
<gene>
    <name evidence="9 11" type="primary">tatB</name>
    <name evidence="11" type="ORF">DI640_08045</name>
</gene>
<evidence type="ECO:0000256" key="3">
    <source>
        <dbReference type="ARBA" id="ARBA00022475"/>
    </source>
</evidence>
<feature type="compositionally biased region" description="Basic and acidic residues" evidence="10">
    <location>
        <begin position="95"/>
        <end position="126"/>
    </location>
</feature>
<evidence type="ECO:0000256" key="8">
    <source>
        <dbReference type="ARBA" id="ARBA00023136"/>
    </source>
</evidence>
<evidence type="ECO:0000256" key="4">
    <source>
        <dbReference type="ARBA" id="ARBA00022692"/>
    </source>
</evidence>
<evidence type="ECO:0000256" key="9">
    <source>
        <dbReference type="HAMAP-Rule" id="MF_00237"/>
    </source>
</evidence>
<keyword evidence="3 9" id="KW-1003">Cell membrane</keyword>
<reference evidence="11 12" key="1">
    <citation type="submission" date="2017-08" db="EMBL/GenBank/DDBJ databases">
        <title>Infants hospitalized years apart are colonized by the same room-sourced microbial strains.</title>
        <authorList>
            <person name="Brooks B."/>
            <person name="Olm M.R."/>
            <person name="Firek B.A."/>
            <person name="Baker R."/>
            <person name="Thomas B.C."/>
            <person name="Morowitz M.J."/>
            <person name="Banfield J.F."/>
        </authorList>
    </citation>
    <scope>NUCLEOTIDE SEQUENCE [LARGE SCALE GENOMIC DNA]</scope>
    <source>
        <strain evidence="11">S2_018_000_R3_119</strain>
    </source>
</reference>
<dbReference type="NCBIfam" id="TIGR01410">
    <property type="entry name" value="tatB"/>
    <property type="match status" value="1"/>
</dbReference>
<dbReference type="Gene3D" id="1.20.5.3310">
    <property type="match status" value="1"/>
</dbReference>
<dbReference type="PANTHER" id="PTHR33162">
    <property type="entry name" value="SEC-INDEPENDENT PROTEIN TRANSLOCASE PROTEIN TATA, CHLOROPLASTIC"/>
    <property type="match status" value="1"/>
</dbReference>
<comment type="similarity">
    <text evidence="9">Belongs to the TatB family.</text>
</comment>
<keyword evidence="5 9" id="KW-0653">Protein transport</keyword>
<keyword evidence="6 9" id="KW-1133">Transmembrane helix</keyword>
<evidence type="ECO:0000256" key="10">
    <source>
        <dbReference type="SAM" id="MobiDB-lite"/>
    </source>
</evidence>
<evidence type="ECO:0000256" key="5">
    <source>
        <dbReference type="ARBA" id="ARBA00022927"/>
    </source>
</evidence>
<dbReference type="PANTHER" id="PTHR33162:SF1">
    <property type="entry name" value="SEC-INDEPENDENT PROTEIN TRANSLOCASE PROTEIN TATA, CHLOROPLASTIC"/>
    <property type="match status" value="1"/>
</dbReference>
<keyword evidence="8 9" id="KW-0472">Membrane</keyword>
<dbReference type="HAMAP" id="MF_00237">
    <property type="entry name" value="TatB"/>
    <property type="match status" value="1"/>
</dbReference>
<keyword evidence="4 9" id="KW-0812">Transmembrane</keyword>
<dbReference type="AlphaFoldDB" id="A0A2W4YYQ9"/>
<dbReference type="InterPro" id="IPR018448">
    <property type="entry name" value="TatB"/>
</dbReference>
<comment type="caution">
    <text evidence="11">The sequence shown here is derived from an EMBL/GenBank/DDBJ whole genome shotgun (WGS) entry which is preliminary data.</text>
</comment>
<dbReference type="Pfam" id="PF02416">
    <property type="entry name" value="TatA_B_E"/>
    <property type="match status" value="1"/>
</dbReference>
<sequence length="188" mass="20605">MFDIAPSEFLLVAFVALVVIGPKDLPKAMRVVGYWVGKARGVARQFRSGFDSMVREAELEEMEKRWASENERIMREHPQTGTDGAADTAQVVHSPETEEYRRDYRSGDHTPDHTAEDQAAGDHTDEPVMVEKPVVAAAPPTVSSAPVDQEHKPVGHRAPDLFDVPLDTPVTTAPHPDDKTGKSDVAPS</sequence>
<evidence type="ECO:0000256" key="1">
    <source>
        <dbReference type="ARBA" id="ARBA00004167"/>
    </source>
</evidence>
<dbReference type="EMBL" id="QFMX01000006">
    <property type="protein sequence ID" value="PZO74307.1"/>
    <property type="molecule type" value="Genomic_DNA"/>
</dbReference>
<evidence type="ECO:0000256" key="2">
    <source>
        <dbReference type="ARBA" id="ARBA00022448"/>
    </source>
</evidence>
<proteinExistence type="inferred from homology"/>
<dbReference type="InterPro" id="IPR003369">
    <property type="entry name" value="TatA/B/E"/>
</dbReference>
<keyword evidence="2 9" id="KW-0813">Transport</keyword>
<evidence type="ECO:0000313" key="11">
    <source>
        <dbReference type="EMBL" id="PZO74307.1"/>
    </source>
</evidence>
<accession>A0A2W4YYQ9</accession>
<dbReference type="Proteomes" id="UP000249555">
    <property type="component" value="Unassembled WGS sequence"/>
</dbReference>
<comment type="subcellular location">
    <subcellularLocation>
        <location evidence="9">Cell membrane</location>
        <topology evidence="9">Single-pass membrane protein</topology>
    </subcellularLocation>
    <subcellularLocation>
        <location evidence="1">Membrane</location>
        <topology evidence="1">Single-pass membrane protein</topology>
    </subcellularLocation>
</comment>
<evidence type="ECO:0000313" key="12">
    <source>
        <dbReference type="Proteomes" id="UP000249555"/>
    </source>
</evidence>
<feature type="compositionally biased region" description="Basic and acidic residues" evidence="10">
    <location>
        <begin position="148"/>
        <end position="160"/>
    </location>
</feature>
<comment type="subunit">
    <text evidence="9">The Tat system comprises two distinct complexes: a TatABC complex, containing multiple copies of TatA, TatB and TatC subunits, and a separate TatA complex, containing only TatA subunits. Substrates initially bind to the TatABC complex, which probably triggers association of the separate TatA complex to form the active translocon.</text>
</comment>
<comment type="function">
    <text evidence="9">Part of the twin-arginine translocation (Tat) system that transports large folded proteins containing a characteristic twin-arginine motif in their signal peptide across membranes. Together with TatC, TatB is part of a receptor directly interacting with Tat signal peptides. TatB may form an oligomeric binding site that transiently accommodates folded Tat precursor proteins before their translocation.</text>
</comment>
<organism evidence="11 12">
    <name type="scientific">Sphingomonas taxi</name>
    <dbReference type="NCBI Taxonomy" id="1549858"/>
    <lineage>
        <taxon>Bacteria</taxon>
        <taxon>Pseudomonadati</taxon>
        <taxon>Pseudomonadota</taxon>
        <taxon>Alphaproteobacteria</taxon>
        <taxon>Sphingomonadales</taxon>
        <taxon>Sphingomonadaceae</taxon>
        <taxon>Sphingomonas</taxon>
    </lineage>
</organism>
<dbReference type="GO" id="GO:0008320">
    <property type="term" value="F:protein transmembrane transporter activity"/>
    <property type="evidence" value="ECO:0007669"/>
    <property type="project" value="UniProtKB-UniRule"/>
</dbReference>
<protein>
    <recommendedName>
        <fullName evidence="9">Sec-independent protein translocase protein TatB</fullName>
    </recommendedName>
</protein>
<evidence type="ECO:0000256" key="7">
    <source>
        <dbReference type="ARBA" id="ARBA00023010"/>
    </source>
</evidence>
<dbReference type="GO" id="GO:0043953">
    <property type="term" value="P:protein transport by the Tat complex"/>
    <property type="evidence" value="ECO:0007669"/>
    <property type="project" value="UniProtKB-UniRule"/>
</dbReference>
<dbReference type="GO" id="GO:0033281">
    <property type="term" value="C:TAT protein transport complex"/>
    <property type="evidence" value="ECO:0007669"/>
    <property type="project" value="UniProtKB-UniRule"/>
</dbReference>
<feature type="region of interest" description="Disordered" evidence="10">
    <location>
        <begin position="76"/>
        <end position="188"/>
    </location>
</feature>
<name>A0A2W4YYQ9_9SPHN</name>